<keyword evidence="1" id="KW-0732">Signal</keyword>
<feature type="signal peptide" evidence="1">
    <location>
        <begin position="1"/>
        <end position="19"/>
    </location>
</feature>
<dbReference type="Proteomes" id="UP000016584">
    <property type="component" value="Unassembled WGS sequence"/>
</dbReference>
<evidence type="ECO:0008006" key="4">
    <source>
        <dbReference type="Google" id="ProtNLM"/>
    </source>
</evidence>
<dbReference type="EMBL" id="ATDL01000018">
    <property type="protein sequence ID" value="ERJ58037.1"/>
    <property type="molecule type" value="Genomic_DNA"/>
</dbReference>
<dbReference type="PATRIC" id="fig|1346330.5.peg.3380"/>
<dbReference type="AlphaFoldDB" id="U2HRF2"/>
<reference evidence="2 3" key="1">
    <citation type="journal article" date="2013" name="Genome Announc.">
        <title>The Draft Genome Sequence of Sphingomonas paucimobilis Strain HER1398 (Proteobacteria), Host to the Giant PAU Phage, Indicates That It Is a Member of the Genus Sphingobacterium (Bacteroidetes).</title>
        <authorList>
            <person name="White R.A.III."/>
            <person name="Suttle C.A."/>
        </authorList>
    </citation>
    <scope>NUCLEOTIDE SEQUENCE [LARGE SCALE GENOMIC DNA]</scope>
    <source>
        <strain evidence="2 3">HER1398</strain>
    </source>
</reference>
<feature type="chain" id="PRO_5004627499" description="Lipocalin-like domain-containing protein" evidence="1">
    <location>
        <begin position="20"/>
        <end position="139"/>
    </location>
</feature>
<evidence type="ECO:0000313" key="2">
    <source>
        <dbReference type="EMBL" id="ERJ58037.1"/>
    </source>
</evidence>
<comment type="caution">
    <text evidence="2">The sequence shown here is derived from an EMBL/GenBank/DDBJ whole genome shotgun (WGS) entry which is preliminary data.</text>
</comment>
<dbReference type="RefSeq" id="WP_021071517.1">
    <property type="nucleotide sequence ID" value="NZ_ATDL01000018.1"/>
</dbReference>
<proteinExistence type="predicted"/>
<sequence length="139" mass="15902">MKLLLTTFFLSIIGFFCHAQSIETDIIGKWKCIKLIVLDEKGQPTGKPRIPKNEGNDISYVFSANRTGKYTDEGKFDLDEFMFDSKFTDDRLIITNQQDKERTYTMTVTLDDAKKTMTMKVHPENGNTGGLLLTLVRPR</sequence>
<gene>
    <name evidence="2" type="ORF">M472_04595</name>
</gene>
<keyword evidence="3" id="KW-1185">Reference proteome</keyword>
<evidence type="ECO:0000313" key="3">
    <source>
        <dbReference type="Proteomes" id="UP000016584"/>
    </source>
</evidence>
<organism evidence="2 3">
    <name type="scientific">Sphingobacterium paucimobilis HER1398</name>
    <dbReference type="NCBI Taxonomy" id="1346330"/>
    <lineage>
        <taxon>Bacteria</taxon>
        <taxon>Pseudomonadati</taxon>
        <taxon>Bacteroidota</taxon>
        <taxon>Sphingobacteriia</taxon>
        <taxon>Sphingobacteriales</taxon>
        <taxon>Sphingobacteriaceae</taxon>
        <taxon>Sphingobacterium</taxon>
    </lineage>
</organism>
<name>U2HRF2_9SPHI</name>
<dbReference type="OrthoDB" id="9965379at2"/>
<accession>U2HRF2</accession>
<protein>
    <recommendedName>
        <fullName evidence="4">Lipocalin-like domain-containing protein</fullName>
    </recommendedName>
</protein>
<evidence type="ECO:0000256" key="1">
    <source>
        <dbReference type="SAM" id="SignalP"/>
    </source>
</evidence>